<comment type="caution">
    <text evidence="1">The sequence shown here is derived from an EMBL/GenBank/DDBJ whole genome shotgun (WGS) entry which is preliminary data.</text>
</comment>
<dbReference type="EMBL" id="QHJQ01000015">
    <property type="protein sequence ID" value="PXA02930.1"/>
    <property type="molecule type" value="Genomic_DNA"/>
</dbReference>
<evidence type="ECO:0000313" key="1">
    <source>
        <dbReference type="EMBL" id="PXA02930.1"/>
    </source>
</evidence>
<sequence length="64" mass="6949">MLPQEAAFKGVGLHYSGSSPQLAPALFDVRNAMGRQTLGSINFLKRIPNSVNPNTSEAYENKTL</sequence>
<proteinExistence type="predicted"/>
<dbReference type="Proteomes" id="UP000247099">
    <property type="component" value="Unassembled WGS sequence"/>
</dbReference>
<dbReference type="AlphaFoldDB" id="A0A317ZD57"/>
<organism evidence="1 2">
    <name type="scientific">Coraliomargarita sinensis</name>
    <dbReference type="NCBI Taxonomy" id="2174842"/>
    <lineage>
        <taxon>Bacteria</taxon>
        <taxon>Pseudomonadati</taxon>
        <taxon>Verrucomicrobiota</taxon>
        <taxon>Opitutia</taxon>
        <taxon>Puniceicoccales</taxon>
        <taxon>Coraliomargaritaceae</taxon>
        <taxon>Coraliomargarita</taxon>
    </lineage>
</organism>
<evidence type="ECO:0000313" key="2">
    <source>
        <dbReference type="Proteomes" id="UP000247099"/>
    </source>
</evidence>
<name>A0A317ZD57_9BACT</name>
<gene>
    <name evidence="1" type="ORF">DDZ13_14605</name>
</gene>
<accession>A0A317ZD57</accession>
<protein>
    <submittedName>
        <fullName evidence="1">Uncharacterized protein</fullName>
    </submittedName>
</protein>
<keyword evidence="2" id="KW-1185">Reference proteome</keyword>
<dbReference type="InParanoid" id="A0A317ZD57"/>
<reference evidence="1 2" key="1">
    <citation type="submission" date="2018-05" db="EMBL/GenBank/DDBJ databases">
        <title>Coraliomargarita sinensis sp. nov., isolated from a marine solar saltern.</title>
        <authorList>
            <person name="Zhou L.Y."/>
        </authorList>
    </citation>
    <scope>NUCLEOTIDE SEQUENCE [LARGE SCALE GENOMIC DNA]</scope>
    <source>
        <strain evidence="1 2">WN38</strain>
    </source>
</reference>